<reference evidence="1 2" key="1">
    <citation type="submission" date="2018-08" db="EMBL/GenBank/DDBJ databases">
        <title>Genome and evolution of the arbuscular mycorrhizal fungus Diversispora epigaea (formerly Glomus versiforme) and its bacterial endosymbionts.</title>
        <authorList>
            <person name="Sun X."/>
            <person name="Fei Z."/>
            <person name="Harrison M."/>
        </authorList>
    </citation>
    <scope>NUCLEOTIDE SEQUENCE [LARGE SCALE GENOMIC DNA]</scope>
    <source>
        <strain evidence="1 2">IT104</strain>
    </source>
</reference>
<accession>A0A397GFG7</accession>
<organism evidence="1 2">
    <name type="scientific">Diversispora epigaea</name>
    <dbReference type="NCBI Taxonomy" id="1348612"/>
    <lineage>
        <taxon>Eukaryota</taxon>
        <taxon>Fungi</taxon>
        <taxon>Fungi incertae sedis</taxon>
        <taxon>Mucoromycota</taxon>
        <taxon>Glomeromycotina</taxon>
        <taxon>Glomeromycetes</taxon>
        <taxon>Diversisporales</taxon>
        <taxon>Diversisporaceae</taxon>
        <taxon>Diversispora</taxon>
    </lineage>
</organism>
<evidence type="ECO:0000313" key="1">
    <source>
        <dbReference type="EMBL" id="RHZ49725.1"/>
    </source>
</evidence>
<comment type="caution">
    <text evidence="1">The sequence shown here is derived from an EMBL/GenBank/DDBJ whole genome shotgun (WGS) entry which is preliminary data.</text>
</comment>
<proteinExistence type="predicted"/>
<sequence>MDNLYQSIQDVTFTIQDDELEKIKVYFLLSKNYNYSKQEQPQKFKKQYLFITIPKKLIYSKRLMTTSEVSSLPLQVSDEKFEND</sequence>
<gene>
    <name evidence="1" type="ORF">Glove_515g8</name>
</gene>
<keyword evidence="2" id="KW-1185">Reference proteome</keyword>
<evidence type="ECO:0000313" key="2">
    <source>
        <dbReference type="Proteomes" id="UP000266861"/>
    </source>
</evidence>
<protein>
    <submittedName>
        <fullName evidence="1">Uncharacterized protein</fullName>
    </submittedName>
</protein>
<dbReference type="AlphaFoldDB" id="A0A397GFG7"/>
<dbReference type="EMBL" id="PQFF01000445">
    <property type="protein sequence ID" value="RHZ49725.1"/>
    <property type="molecule type" value="Genomic_DNA"/>
</dbReference>
<dbReference type="Proteomes" id="UP000266861">
    <property type="component" value="Unassembled WGS sequence"/>
</dbReference>
<name>A0A397GFG7_9GLOM</name>